<accession>A0A1G5PV19</accession>
<protein>
    <submittedName>
        <fullName evidence="2">Uncharacterized protein</fullName>
    </submittedName>
</protein>
<reference evidence="2 3" key="1">
    <citation type="submission" date="2016-10" db="EMBL/GenBank/DDBJ databases">
        <authorList>
            <person name="de Groot N.N."/>
        </authorList>
    </citation>
    <scope>NUCLEOTIDE SEQUENCE [LARGE SCALE GENOMIC DNA]</scope>
    <source>
        <strain evidence="2 3">U95</strain>
    </source>
</reference>
<keyword evidence="1" id="KW-0732">Signal</keyword>
<proteinExistence type="predicted"/>
<dbReference type="STRING" id="1156985.SAMN04488118_102114"/>
<name>A0A1G5PV19_9RHOB</name>
<dbReference type="Proteomes" id="UP000198767">
    <property type="component" value="Unassembled WGS sequence"/>
</dbReference>
<gene>
    <name evidence="2" type="ORF">SAMN04488118_102114</name>
</gene>
<organism evidence="2 3">
    <name type="scientific">Epibacterium ulvae</name>
    <dbReference type="NCBI Taxonomy" id="1156985"/>
    <lineage>
        <taxon>Bacteria</taxon>
        <taxon>Pseudomonadati</taxon>
        <taxon>Pseudomonadota</taxon>
        <taxon>Alphaproteobacteria</taxon>
        <taxon>Rhodobacterales</taxon>
        <taxon>Roseobacteraceae</taxon>
        <taxon>Epibacterium</taxon>
    </lineage>
</organism>
<dbReference type="RefSeq" id="WP_090216057.1">
    <property type="nucleotide sequence ID" value="NZ_CANLDO010000001.1"/>
</dbReference>
<sequence length="101" mass="11371">MPLRFMIATSLALATFTPASIAFADVERACHQSDRAASRALCRCIGRVADATLNRSEQRTVARWFANPDEAQETRQSDRSSDERLWRRYKSFGTSAVRQCG</sequence>
<feature type="signal peptide" evidence="1">
    <location>
        <begin position="1"/>
        <end position="24"/>
    </location>
</feature>
<feature type="chain" id="PRO_5011648810" evidence="1">
    <location>
        <begin position="25"/>
        <end position="101"/>
    </location>
</feature>
<evidence type="ECO:0000313" key="2">
    <source>
        <dbReference type="EMBL" id="SCZ53272.1"/>
    </source>
</evidence>
<dbReference type="EMBL" id="FMWG01000002">
    <property type="protein sequence ID" value="SCZ53272.1"/>
    <property type="molecule type" value="Genomic_DNA"/>
</dbReference>
<evidence type="ECO:0000313" key="3">
    <source>
        <dbReference type="Proteomes" id="UP000198767"/>
    </source>
</evidence>
<keyword evidence="3" id="KW-1185">Reference proteome</keyword>
<dbReference type="OrthoDB" id="7659053at2"/>
<evidence type="ECO:0000256" key="1">
    <source>
        <dbReference type="SAM" id="SignalP"/>
    </source>
</evidence>
<dbReference type="AlphaFoldDB" id="A0A1G5PV19"/>